<proteinExistence type="predicted"/>
<feature type="domain" description="Protein kinase" evidence="5">
    <location>
        <begin position="19"/>
        <end position="272"/>
    </location>
</feature>
<evidence type="ECO:0000256" key="2">
    <source>
        <dbReference type="ARBA" id="ARBA00022840"/>
    </source>
</evidence>
<keyword evidence="1 3" id="KW-0547">Nucleotide-binding</keyword>
<dbReference type="Proteomes" id="UP001159427">
    <property type="component" value="Unassembled WGS sequence"/>
</dbReference>
<gene>
    <name evidence="6" type="ORF">PEVE_00002788</name>
</gene>
<feature type="region of interest" description="Disordered" evidence="4">
    <location>
        <begin position="440"/>
        <end position="473"/>
    </location>
</feature>
<keyword evidence="7" id="KW-1185">Reference proteome</keyword>
<organism evidence="6 7">
    <name type="scientific">Porites evermanni</name>
    <dbReference type="NCBI Taxonomy" id="104178"/>
    <lineage>
        <taxon>Eukaryota</taxon>
        <taxon>Metazoa</taxon>
        <taxon>Cnidaria</taxon>
        <taxon>Anthozoa</taxon>
        <taxon>Hexacorallia</taxon>
        <taxon>Scleractinia</taxon>
        <taxon>Fungiina</taxon>
        <taxon>Poritidae</taxon>
        <taxon>Porites</taxon>
    </lineage>
</organism>
<dbReference type="InterPro" id="IPR017441">
    <property type="entry name" value="Protein_kinase_ATP_BS"/>
</dbReference>
<dbReference type="PANTHER" id="PTHR24346:SF45">
    <property type="entry name" value="PROTEIN KINASE DOMAIN-CONTAINING PROTEIN"/>
    <property type="match status" value="1"/>
</dbReference>
<evidence type="ECO:0000259" key="5">
    <source>
        <dbReference type="PROSITE" id="PS50011"/>
    </source>
</evidence>
<dbReference type="InterPro" id="IPR057380">
    <property type="entry name" value="UBA_SIK1/2/3"/>
</dbReference>
<dbReference type="CDD" id="cd14074">
    <property type="entry name" value="STKc_SNRK"/>
    <property type="match status" value="1"/>
</dbReference>
<dbReference type="InterPro" id="IPR011009">
    <property type="entry name" value="Kinase-like_dom_sf"/>
</dbReference>
<dbReference type="Pfam" id="PF23312">
    <property type="entry name" value="UBA_SIK3"/>
    <property type="match status" value="1"/>
</dbReference>
<reference evidence="6 7" key="1">
    <citation type="submission" date="2022-05" db="EMBL/GenBank/DDBJ databases">
        <authorList>
            <consortium name="Genoscope - CEA"/>
            <person name="William W."/>
        </authorList>
    </citation>
    <scope>NUCLEOTIDE SEQUENCE [LARGE SCALE GENOMIC DNA]</scope>
</reference>
<evidence type="ECO:0000256" key="1">
    <source>
        <dbReference type="ARBA" id="ARBA00022741"/>
    </source>
</evidence>
<feature type="compositionally biased region" description="Basic residues" evidence="4">
    <location>
        <begin position="537"/>
        <end position="554"/>
    </location>
</feature>
<dbReference type="InterPro" id="IPR008271">
    <property type="entry name" value="Ser/Thr_kinase_AS"/>
</dbReference>
<name>A0ABN8Q6A7_9CNID</name>
<keyword evidence="2 3" id="KW-0067">ATP-binding</keyword>
<dbReference type="Pfam" id="PF00069">
    <property type="entry name" value="Pkinase"/>
    <property type="match status" value="1"/>
</dbReference>
<dbReference type="Gene3D" id="1.10.510.10">
    <property type="entry name" value="Transferase(Phosphotransferase) domain 1"/>
    <property type="match status" value="1"/>
</dbReference>
<protein>
    <recommendedName>
        <fullName evidence="5">Protein kinase domain-containing protein</fullName>
    </recommendedName>
</protein>
<dbReference type="PROSITE" id="PS50011">
    <property type="entry name" value="PROTEIN_KINASE_DOM"/>
    <property type="match status" value="1"/>
</dbReference>
<feature type="compositionally biased region" description="Low complexity" evidence="4">
    <location>
        <begin position="555"/>
        <end position="572"/>
    </location>
</feature>
<dbReference type="PROSITE" id="PS00107">
    <property type="entry name" value="PROTEIN_KINASE_ATP"/>
    <property type="match status" value="1"/>
</dbReference>
<feature type="compositionally biased region" description="Polar residues" evidence="4">
    <location>
        <begin position="457"/>
        <end position="473"/>
    </location>
</feature>
<evidence type="ECO:0000256" key="4">
    <source>
        <dbReference type="SAM" id="MobiDB-lite"/>
    </source>
</evidence>
<sequence>MAKHSRHSSVKDAQIAGLYDLQETLGCGHFAVVKVARHVFTGERVAVKVIDKTKLDDVSLAHLVTEVRCMKLVQHPNVVRLYQVIDTQTKLYLVQELGDGGDMYEYIMNHDQGLSEDKARHYFRQIVLAIDYCHQLHIVHRDLKLENVIFFKSLDVAKLTDFGFSNKFSPGQKLDTSCGSLAYSAPEVLLGDSYEAPAVDIWSLGVILFMLVCGRAPFFEANDSETLINIMDVRYQVSDHVSPACQNLIEKMLVREPYLRSTLRDIMEDPWFQGAHPPVLPTPVPLVTELPLTPEEHNYVIEVMEAGNIADRETIQTSLEKNTYDHVTATYYLLAEQLLRRLKTANNTFNSAITRRRTNGRLSLPENVRREQDSKPSISVVKLEEDIENESETHSDTESCSSSSRTRRNSSGRLAPREGTILNETIKAHAVEADEVLHSSMEEDDLVPGSLPRTHGKFSSTSSLPDHKPSTSTNLQFSTEIMHTPSLSSLARQHQNRIARHGRLGKAKSTPLALNQIHEERESDLDDSPANSPRVERTRKHLGGGVMKAKRTTRRLSPVPSGGSRRSSSCSSSDEDEIEKHMRRLKTTSGCKLKSRRSNTDDGSFDGDSGGGTGIGGGGSLGTRRLISSDKRSNGESSSSNKSPPPKKENSGNDECLNLNLNGFAPLCEDLDVIVESNKENLDHNNLSSDVDETENRTKFEVCNDKRSPLIEENDLFSHKGDGENGRNTSFIREKRTNSASKYIRTNECDAEIENRTLNWNNTGVQQINKNKRNSSTEDGVNLELTDMSLQSKDNLNRGEDTKKNMRILRNPTMHTVKSNCCQIF</sequence>
<dbReference type="EMBL" id="CALNXI010001164">
    <property type="protein sequence ID" value="CAH3158190.1"/>
    <property type="molecule type" value="Genomic_DNA"/>
</dbReference>
<evidence type="ECO:0000256" key="3">
    <source>
        <dbReference type="PROSITE-ProRule" id="PRU10141"/>
    </source>
</evidence>
<dbReference type="InterPro" id="IPR000719">
    <property type="entry name" value="Prot_kinase_dom"/>
</dbReference>
<comment type="caution">
    <text evidence="6">The sequence shown here is derived from an EMBL/GenBank/DDBJ whole genome shotgun (WGS) entry which is preliminary data.</text>
</comment>
<evidence type="ECO:0000313" key="6">
    <source>
        <dbReference type="EMBL" id="CAH3158190.1"/>
    </source>
</evidence>
<feature type="region of interest" description="Disordered" evidence="4">
    <location>
        <begin position="520"/>
        <end position="655"/>
    </location>
</feature>
<dbReference type="PROSITE" id="PS00108">
    <property type="entry name" value="PROTEIN_KINASE_ST"/>
    <property type="match status" value="1"/>
</dbReference>
<feature type="binding site" evidence="3">
    <location>
        <position position="48"/>
    </location>
    <ligand>
        <name>ATP</name>
        <dbReference type="ChEBI" id="CHEBI:30616"/>
    </ligand>
</feature>
<feature type="compositionally biased region" description="Gly residues" evidence="4">
    <location>
        <begin position="608"/>
        <end position="621"/>
    </location>
</feature>
<dbReference type="SUPFAM" id="SSF56112">
    <property type="entry name" value="Protein kinase-like (PK-like)"/>
    <property type="match status" value="1"/>
</dbReference>
<evidence type="ECO:0000313" key="7">
    <source>
        <dbReference type="Proteomes" id="UP001159427"/>
    </source>
</evidence>
<feature type="region of interest" description="Disordered" evidence="4">
    <location>
        <begin position="360"/>
        <end position="420"/>
    </location>
</feature>
<dbReference type="SMART" id="SM00220">
    <property type="entry name" value="S_TKc"/>
    <property type="match status" value="1"/>
</dbReference>
<accession>A0ABN8Q6A7</accession>
<dbReference type="CDD" id="cd14339">
    <property type="entry name" value="UBA_SNRK"/>
    <property type="match status" value="1"/>
</dbReference>
<dbReference type="PANTHER" id="PTHR24346">
    <property type="entry name" value="MAP/MICROTUBULE AFFINITY-REGULATING KINASE"/>
    <property type="match status" value="1"/>
</dbReference>